<dbReference type="AlphaFoldDB" id="A0A4Y2KGY9"/>
<organism evidence="2 3">
    <name type="scientific">Araneus ventricosus</name>
    <name type="common">Orbweaver spider</name>
    <name type="synonym">Epeira ventricosa</name>
    <dbReference type="NCBI Taxonomy" id="182803"/>
    <lineage>
        <taxon>Eukaryota</taxon>
        <taxon>Metazoa</taxon>
        <taxon>Ecdysozoa</taxon>
        <taxon>Arthropoda</taxon>
        <taxon>Chelicerata</taxon>
        <taxon>Arachnida</taxon>
        <taxon>Araneae</taxon>
        <taxon>Araneomorphae</taxon>
        <taxon>Entelegynae</taxon>
        <taxon>Araneoidea</taxon>
        <taxon>Araneidae</taxon>
        <taxon>Araneus</taxon>
    </lineage>
</organism>
<dbReference type="Proteomes" id="UP000499080">
    <property type="component" value="Unassembled WGS sequence"/>
</dbReference>
<evidence type="ECO:0000313" key="2">
    <source>
        <dbReference type="EMBL" id="GBN01289.1"/>
    </source>
</evidence>
<comment type="caution">
    <text evidence="2">The sequence shown here is derived from an EMBL/GenBank/DDBJ whole genome shotgun (WGS) entry which is preliminary data.</text>
</comment>
<evidence type="ECO:0000256" key="1">
    <source>
        <dbReference type="SAM" id="Phobius"/>
    </source>
</evidence>
<proteinExistence type="predicted"/>
<sequence>MESKYISIGELICLHSALIFGAFMFVLMCLWADRLSSSVASVAHAAQALDGNLDSPVMHIRYILAVNQEVHLTVWDLFPLKISFVLVSIGTVITYSVLIKGIFNE</sequence>
<name>A0A4Y2KGY9_ARAVE</name>
<evidence type="ECO:0000313" key="3">
    <source>
        <dbReference type="Proteomes" id="UP000499080"/>
    </source>
</evidence>
<reference evidence="2 3" key="1">
    <citation type="journal article" date="2019" name="Sci. Rep.">
        <title>Orb-weaving spider Araneus ventricosus genome elucidates the spidroin gene catalogue.</title>
        <authorList>
            <person name="Kono N."/>
            <person name="Nakamura H."/>
            <person name="Ohtoshi R."/>
            <person name="Moran D.A.P."/>
            <person name="Shinohara A."/>
            <person name="Yoshida Y."/>
            <person name="Fujiwara M."/>
            <person name="Mori M."/>
            <person name="Tomita M."/>
            <person name="Arakawa K."/>
        </authorList>
    </citation>
    <scope>NUCLEOTIDE SEQUENCE [LARGE SCALE GENOMIC DNA]</scope>
</reference>
<protein>
    <submittedName>
        <fullName evidence="2">Uncharacterized protein</fullName>
    </submittedName>
</protein>
<feature type="transmembrane region" description="Helical" evidence="1">
    <location>
        <begin position="82"/>
        <end position="103"/>
    </location>
</feature>
<feature type="transmembrane region" description="Helical" evidence="1">
    <location>
        <begin position="12"/>
        <end position="32"/>
    </location>
</feature>
<dbReference type="EMBL" id="BGPR01004602">
    <property type="protein sequence ID" value="GBN01289.1"/>
    <property type="molecule type" value="Genomic_DNA"/>
</dbReference>
<keyword evidence="1" id="KW-0472">Membrane</keyword>
<gene>
    <name evidence="2" type="ORF">AVEN_154569_1</name>
</gene>
<accession>A0A4Y2KGY9</accession>
<keyword evidence="3" id="KW-1185">Reference proteome</keyword>
<keyword evidence="1" id="KW-0812">Transmembrane</keyword>
<keyword evidence="1" id="KW-1133">Transmembrane helix</keyword>